<accession>A0A426QHV2</accession>
<feature type="signal peptide" evidence="1">
    <location>
        <begin position="1"/>
        <end position="38"/>
    </location>
</feature>
<dbReference type="Proteomes" id="UP000287798">
    <property type="component" value="Unassembled WGS sequence"/>
</dbReference>
<evidence type="ECO:0000259" key="2">
    <source>
        <dbReference type="PROSITE" id="PS50234"/>
    </source>
</evidence>
<keyword evidence="1" id="KW-0732">Signal</keyword>
<dbReference type="Gene3D" id="3.40.50.410">
    <property type="entry name" value="von Willebrand factor, type A domain"/>
    <property type="match status" value="2"/>
</dbReference>
<comment type="caution">
    <text evidence="3">The sequence shown here is derived from an EMBL/GenBank/DDBJ whole genome shotgun (WGS) entry which is preliminary data.</text>
</comment>
<dbReference type="SUPFAM" id="SSF53300">
    <property type="entry name" value="vWA-like"/>
    <property type="match status" value="1"/>
</dbReference>
<feature type="domain" description="VWFA" evidence="2">
    <location>
        <begin position="276"/>
        <end position="454"/>
    </location>
</feature>
<dbReference type="InterPro" id="IPR036465">
    <property type="entry name" value="vWFA_dom_sf"/>
</dbReference>
<gene>
    <name evidence="3" type="ORF">D6C00_04780</name>
</gene>
<dbReference type="RefSeq" id="WP_125180539.1">
    <property type="nucleotide sequence ID" value="NZ_QZMU01000001.1"/>
</dbReference>
<dbReference type="PROSITE" id="PS50234">
    <property type="entry name" value="VWFA"/>
    <property type="match status" value="1"/>
</dbReference>
<protein>
    <recommendedName>
        <fullName evidence="2">VWFA domain-containing protein</fullName>
    </recommendedName>
</protein>
<evidence type="ECO:0000313" key="4">
    <source>
        <dbReference type="Proteomes" id="UP000287798"/>
    </source>
</evidence>
<feature type="chain" id="PRO_5018969417" description="VWFA domain-containing protein" evidence="1">
    <location>
        <begin position="39"/>
        <end position="614"/>
    </location>
</feature>
<reference evidence="3 4" key="1">
    <citation type="journal article" date="2010" name="Int. J. Syst. Evol. Microbiol.">
        <title>Thiohalobacter thiocyanaticus gen. nov., sp. nov., a moderately halophilic, sulfur-oxidizing gammaproteobacterium from hypersaline lakes, that utilizes thiocyanate.</title>
        <authorList>
            <person name="Sorokin D.Y."/>
            <person name="Kovaleva O.L."/>
            <person name="Tourova T.P."/>
            <person name="Muyzer G."/>
        </authorList>
    </citation>
    <scope>NUCLEOTIDE SEQUENCE [LARGE SCALE GENOMIC DNA]</scope>
    <source>
        <strain evidence="3 4">Hrh1</strain>
    </source>
</reference>
<dbReference type="AlphaFoldDB" id="A0A426QHV2"/>
<organism evidence="3 4">
    <name type="scientific">Thiohalobacter thiocyanaticus</name>
    <dbReference type="NCBI Taxonomy" id="585455"/>
    <lineage>
        <taxon>Bacteria</taxon>
        <taxon>Pseudomonadati</taxon>
        <taxon>Pseudomonadota</taxon>
        <taxon>Gammaproteobacteria</taxon>
        <taxon>Thiohalobacterales</taxon>
        <taxon>Thiohalobacteraceae</taxon>
        <taxon>Thiohalobacter</taxon>
    </lineage>
</organism>
<dbReference type="PROSITE" id="PS00018">
    <property type="entry name" value="EF_HAND_1"/>
    <property type="match status" value="1"/>
</dbReference>
<sequence length="614" mass="65779">MNTYANPAYSANRRCGQLRRIAAHLAAVSLTFAPAVFADGNMSDYEAIPPLVTTVSSGDMPNVMVILDNSNSMDEAPSGEAVGSDNPGSKSEIARNAIEDMVSNFQNQIRMGLMAYQQENITSRHLHNSAYDVSYDPANYDSTYTGNRDSLTKAKRYPNPTSSGDYVHYNVSLPLYSSSNLGTAFCYSDTADFDNGSETVGSGPWDEYRCFGTKTGDSDALPTYSSSNSTQPSESAAGYSNYRFRTQFSPTDSDYAQNLLDFGRFLFWEYVGDTWFSNTSPGRGYVHVPIDDLDTTQASQINAKLATSQFSTATDTPLRNAGLTPLEGTLKTAQDYFNGTSLPADEGGPTSAPPANTCSGKDFVILVTDGLPSVDENGNATSDTAQAIADVAAVAKDMFDNDNVRTYVIGFALPTGVSASVLDDIATAGGTAQAYNASNASSLNSALRAIFNDILNRTSSSTAAAVVANSSDGTGALYQALFNPSLSMTNATTGVLSEVTWVGTLHSLFIDDYGFLREDGDGDNKLDTYDVDKIVRLEYDPIDEETKVRRINSSSSTEPTGLTPGSLEDLGTLKRIWNAREPPSPSFLLNLTTQAQLVAQPRHPIQTQGPLVTA</sequence>
<dbReference type="InterPro" id="IPR002035">
    <property type="entry name" value="VWF_A"/>
</dbReference>
<name>A0A426QHV2_9GAMM</name>
<dbReference type="EMBL" id="QZMU01000001">
    <property type="protein sequence ID" value="RRQ21323.1"/>
    <property type="molecule type" value="Genomic_DNA"/>
</dbReference>
<evidence type="ECO:0000313" key="3">
    <source>
        <dbReference type="EMBL" id="RRQ21323.1"/>
    </source>
</evidence>
<dbReference type="OrthoDB" id="7156875at2"/>
<evidence type="ECO:0000256" key="1">
    <source>
        <dbReference type="SAM" id="SignalP"/>
    </source>
</evidence>
<keyword evidence="4" id="KW-1185">Reference proteome</keyword>
<proteinExistence type="predicted"/>
<dbReference type="InterPro" id="IPR018247">
    <property type="entry name" value="EF_Hand_1_Ca_BS"/>
</dbReference>